<keyword evidence="7 9" id="KW-0472">Membrane</keyword>
<protein>
    <recommendedName>
        <fullName evidence="9">Vacuolar iron transporter</fullName>
    </recommendedName>
</protein>
<dbReference type="Pfam" id="PF01988">
    <property type="entry name" value="VIT1"/>
    <property type="match status" value="1"/>
</dbReference>
<comment type="subcellular location">
    <subcellularLocation>
        <location evidence="1 9">Vacuole membrane</location>
        <topology evidence="1 9">Multi-pass membrane protein</topology>
    </subcellularLocation>
</comment>
<keyword evidence="3" id="KW-0408">Iron</keyword>
<name>A0A2I0XHC2_9ASPA</name>
<comment type="caution">
    <text evidence="9">Lacks conserved residue(s) required for the propagation of feature annotation.</text>
</comment>
<keyword evidence="9" id="KW-0406">Ion transport</keyword>
<dbReference type="GO" id="GO:0030026">
    <property type="term" value="P:intracellular manganese ion homeostasis"/>
    <property type="evidence" value="ECO:0007669"/>
    <property type="project" value="InterPro"/>
</dbReference>
<reference evidence="10 11" key="2">
    <citation type="journal article" date="2017" name="Nature">
        <title>The Apostasia genome and the evolution of orchids.</title>
        <authorList>
            <person name="Zhang G.Q."/>
            <person name="Liu K.W."/>
            <person name="Li Z."/>
            <person name="Lohaus R."/>
            <person name="Hsiao Y.Y."/>
            <person name="Niu S.C."/>
            <person name="Wang J.Y."/>
            <person name="Lin Y.C."/>
            <person name="Xu Q."/>
            <person name="Chen L.J."/>
            <person name="Yoshida K."/>
            <person name="Fujiwara S."/>
            <person name="Wang Z.W."/>
            <person name="Zhang Y.Q."/>
            <person name="Mitsuda N."/>
            <person name="Wang M."/>
            <person name="Liu G.H."/>
            <person name="Pecoraro L."/>
            <person name="Huang H.X."/>
            <person name="Xiao X.J."/>
            <person name="Lin M."/>
            <person name="Wu X.Y."/>
            <person name="Wu W.L."/>
            <person name="Chen Y.Y."/>
            <person name="Chang S.B."/>
            <person name="Sakamoto S."/>
            <person name="Ohme-Takagi M."/>
            <person name="Yagi M."/>
            <person name="Zeng S.J."/>
            <person name="Shen C.Y."/>
            <person name="Yeh C.M."/>
            <person name="Luo Y.B."/>
            <person name="Tsai W.C."/>
            <person name="Van de Peer Y."/>
            <person name="Liu Z.J."/>
        </authorList>
    </citation>
    <scope>NUCLEOTIDE SEQUENCE [LARGE SCALE GENOMIC DNA]</scope>
    <source>
        <tissue evidence="10">The whole plant</tissue>
    </source>
</reference>
<dbReference type="InterPro" id="IPR008217">
    <property type="entry name" value="Ccc1_fam"/>
</dbReference>
<dbReference type="Proteomes" id="UP000233837">
    <property type="component" value="Unassembled WGS sequence"/>
</dbReference>
<dbReference type="GO" id="GO:0005774">
    <property type="term" value="C:vacuolar membrane"/>
    <property type="evidence" value="ECO:0007669"/>
    <property type="project" value="UniProtKB-SubCell"/>
</dbReference>
<dbReference type="AlphaFoldDB" id="A0A2I0XHC2"/>
<organism evidence="10 11">
    <name type="scientific">Dendrobium catenatum</name>
    <dbReference type="NCBI Taxonomy" id="906689"/>
    <lineage>
        <taxon>Eukaryota</taxon>
        <taxon>Viridiplantae</taxon>
        <taxon>Streptophyta</taxon>
        <taxon>Embryophyta</taxon>
        <taxon>Tracheophyta</taxon>
        <taxon>Spermatophyta</taxon>
        <taxon>Magnoliopsida</taxon>
        <taxon>Liliopsida</taxon>
        <taxon>Asparagales</taxon>
        <taxon>Orchidaceae</taxon>
        <taxon>Epidendroideae</taxon>
        <taxon>Malaxideae</taxon>
        <taxon>Dendrobiinae</taxon>
        <taxon>Dendrobium</taxon>
    </lineage>
</organism>
<comment type="catalytic activity">
    <reaction evidence="8">
        <text>Fe(2+)(in) = Fe(2+)(out)</text>
        <dbReference type="Rhea" id="RHEA:28486"/>
        <dbReference type="ChEBI" id="CHEBI:29033"/>
    </reaction>
    <physiologicalReaction direction="left-to-right" evidence="8">
        <dbReference type="Rhea" id="RHEA:28487"/>
    </physiologicalReaction>
</comment>
<dbReference type="GO" id="GO:0005381">
    <property type="term" value="F:iron ion transmembrane transporter activity"/>
    <property type="evidence" value="ECO:0007669"/>
    <property type="project" value="UniProtKB-UniRule"/>
</dbReference>
<dbReference type="EMBL" id="KZ501886">
    <property type="protein sequence ID" value="PKU87313.1"/>
    <property type="molecule type" value="Genomic_DNA"/>
</dbReference>
<evidence type="ECO:0000256" key="1">
    <source>
        <dbReference type="ARBA" id="ARBA00004128"/>
    </source>
</evidence>
<evidence type="ECO:0000256" key="4">
    <source>
        <dbReference type="ARBA" id="ARBA00022554"/>
    </source>
</evidence>
<gene>
    <name evidence="10" type="primary">VIT1</name>
    <name evidence="10" type="ORF">MA16_Dca023510</name>
</gene>
<keyword evidence="6 9" id="KW-1133">Transmembrane helix</keyword>
<evidence type="ECO:0000256" key="5">
    <source>
        <dbReference type="ARBA" id="ARBA00022692"/>
    </source>
</evidence>
<keyword evidence="5 9" id="KW-0812">Transmembrane</keyword>
<evidence type="ECO:0000256" key="2">
    <source>
        <dbReference type="ARBA" id="ARBA00007049"/>
    </source>
</evidence>
<sequence>MLRRHSYRHFGSDVSYVCFMAEEAEVCEILAEYGLQPHEYEPLVAALRRNPQAWLDFMMNEQHHHFPKILHLPFFNPKTAHALRILFCSVPSCLLFCAVLLDAPLGFSSI</sequence>
<reference evidence="10 11" key="1">
    <citation type="journal article" date="2016" name="Sci. Rep.">
        <title>The Dendrobium catenatum Lindl. genome sequence provides insights into polysaccharide synthase, floral development and adaptive evolution.</title>
        <authorList>
            <person name="Zhang G.Q."/>
            <person name="Xu Q."/>
            <person name="Bian C."/>
            <person name="Tsai W.C."/>
            <person name="Yeh C.M."/>
            <person name="Liu K.W."/>
            <person name="Yoshida K."/>
            <person name="Zhang L.S."/>
            <person name="Chang S.B."/>
            <person name="Chen F."/>
            <person name="Shi Y."/>
            <person name="Su Y.Y."/>
            <person name="Zhang Y.Q."/>
            <person name="Chen L.J."/>
            <person name="Yin Y."/>
            <person name="Lin M."/>
            <person name="Huang H."/>
            <person name="Deng H."/>
            <person name="Wang Z.W."/>
            <person name="Zhu S.L."/>
            <person name="Zhao X."/>
            <person name="Deng C."/>
            <person name="Niu S.C."/>
            <person name="Huang J."/>
            <person name="Wang M."/>
            <person name="Liu G.H."/>
            <person name="Yang H.J."/>
            <person name="Xiao X.J."/>
            <person name="Hsiao Y.Y."/>
            <person name="Wu W.L."/>
            <person name="Chen Y.Y."/>
            <person name="Mitsuda N."/>
            <person name="Ohme-Takagi M."/>
            <person name="Luo Y.B."/>
            <person name="Van de Peer Y."/>
            <person name="Liu Z.J."/>
        </authorList>
    </citation>
    <scope>NUCLEOTIDE SEQUENCE [LARGE SCALE GENOMIC DNA]</scope>
    <source>
        <tissue evidence="10">The whole plant</tissue>
    </source>
</reference>
<evidence type="ECO:0000256" key="3">
    <source>
        <dbReference type="ARBA" id="ARBA00022496"/>
    </source>
</evidence>
<keyword evidence="3" id="KW-0410">Iron transport</keyword>
<comment type="function">
    <text evidence="9">Vacuolar Fe(2+) uptake transporter.</text>
</comment>
<feature type="transmembrane region" description="Helical" evidence="9">
    <location>
        <begin position="82"/>
        <end position="101"/>
    </location>
</feature>
<proteinExistence type="inferred from homology"/>
<evidence type="ECO:0000256" key="7">
    <source>
        <dbReference type="ARBA" id="ARBA00023136"/>
    </source>
</evidence>
<evidence type="ECO:0000313" key="10">
    <source>
        <dbReference type="EMBL" id="PKU87313.1"/>
    </source>
</evidence>
<comment type="similarity">
    <text evidence="2 9">Belongs to the CCC1 family.</text>
</comment>
<evidence type="ECO:0000256" key="8">
    <source>
        <dbReference type="ARBA" id="ARBA00044464"/>
    </source>
</evidence>
<evidence type="ECO:0000256" key="9">
    <source>
        <dbReference type="RuleBase" id="RU369115"/>
    </source>
</evidence>
<dbReference type="GO" id="GO:0005384">
    <property type="term" value="F:manganese ion transmembrane transporter activity"/>
    <property type="evidence" value="ECO:0007669"/>
    <property type="project" value="InterPro"/>
</dbReference>
<evidence type="ECO:0000256" key="6">
    <source>
        <dbReference type="ARBA" id="ARBA00022989"/>
    </source>
</evidence>
<keyword evidence="11" id="KW-1185">Reference proteome</keyword>
<keyword evidence="4 9" id="KW-0926">Vacuole</keyword>
<evidence type="ECO:0000313" key="11">
    <source>
        <dbReference type="Proteomes" id="UP000233837"/>
    </source>
</evidence>
<accession>A0A2I0XHC2</accession>
<keyword evidence="9" id="KW-0813">Transport</keyword>
<dbReference type="GO" id="GO:0140315">
    <property type="term" value="F:iron ion sequestering activity"/>
    <property type="evidence" value="ECO:0007669"/>
    <property type="project" value="UniProtKB-UniRule"/>
</dbReference>